<gene>
    <name evidence="2" type="ORF">GUJ93_ZPchr0002g23561</name>
</gene>
<evidence type="ECO:0008006" key="4">
    <source>
        <dbReference type="Google" id="ProtNLM"/>
    </source>
</evidence>
<reference evidence="2" key="1">
    <citation type="journal article" date="2021" name="bioRxiv">
        <title>Whole Genome Assembly and Annotation of Northern Wild Rice, Zizania palustris L., Supports a Whole Genome Duplication in the Zizania Genus.</title>
        <authorList>
            <person name="Haas M."/>
            <person name="Kono T."/>
            <person name="Macchietto M."/>
            <person name="Millas R."/>
            <person name="McGilp L."/>
            <person name="Shao M."/>
            <person name="Duquette J."/>
            <person name="Hirsch C.N."/>
            <person name="Kimball J."/>
        </authorList>
    </citation>
    <scope>NUCLEOTIDE SEQUENCE</scope>
    <source>
        <tissue evidence="2">Fresh leaf tissue</tissue>
    </source>
</reference>
<dbReference type="AlphaFoldDB" id="A0A8J5SGZ2"/>
<comment type="caution">
    <text evidence="2">The sequence shown here is derived from an EMBL/GenBank/DDBJ whole genome shotgun (WGS) entry which is preliminary data.</text>
</comment>
<dbReference type="PANTHER" id="PTHR32166:SF24">
    <property type="entry name" value="F16P17.2 PROTEIN"/>
    <property type="match status" value="1"/>
</dbReference>
<dbReference type="OrthoDB" id="1873691at2759"/>
<feature type="region of interest" description="Disordered" evidence="1">
    <location>
        <begin position="1"/>
        <end position="29"/>
    </location>
</feature>
<sequence length="216" mass="23614">MGSEETAAVRTARAAQKRSRARAPGTGRTWCRCSSPPPTPGCRPRPSSCAAETPLHASVVDATARVRDALFFQLDADGWREQLVTLSVNLPNGTTVFHRAVPVPAPTPSDYAEEVLLDAVASMSGSSNDLHHCAGIVAKRFKSKALRDLERKHHWMVNMSCQIHGLTRLVQDFGRELPLFRSAAAKSAKLAAYFNAMPARSLLRRAKPVDHLRKPV</sequence>
<organism evidence="2 3">
    <name type="scientific">Zizania palustris</name>
    <name type="common">Northern wild rice</name>
    <dbReference type="NCBI Taxonomy" id="103762"/>
    <lineage>
        <taxon>Eukaryota</taxon>
        <taxon>Viridiplantae</taxon>
        <taxon>Streptophyta</taxon>
        <taxon>Embryophyta</taxon>
        <taxon>Tracheophyta</taxon>
        <taxon>Spermatophyta</taxon>
        <taxon>Magnoliopsida</taxon>
        <taxon>Liliopsida</taxon>
        <taxon>Poales</taxon>
        <taxon>Poaceae</taxon>
        <taxon>BOP clade</taxon>
        <taxon>Oryzoideae</taxon>
        <taxon>Oryzeae</taxon>
        <taxon>Zizaniinae</taxon>
        <taxon>Zizania</taxon>
    </lineage>
</organism>
<name>A0A8J5SGZ2_ZIZPA</name>
<evidence type="ECO:0000256" key="1">
    <source>
        <dbReference type="SAM" id="MobiDB-lite"/>
    </source>
</evidence>
<feature type="compositionally biased region" description="Low complexity" evidence="1">
    <location>
        <begin position="1"/>
        <end position="14"/>
    </location>
</feature>
<keyword evidence="3" id="KW-1185">Reference proteome</keyword>
<dbReference type="EMBL" id="JAAALK010000287">
    <property type="protein sequence ID" value="KAG8060985.1"/>
    <property type="molecule type" value="Genomic_DNA"/>
</dbReference>
<protein>
    <recommendedName>
        <fullName evidence="4">DUF659 domain-containing protein</fullName>
    </recommendedName>
</protein>
<accession>A0A8J5SGZ2</accession>
<evidence type="ECO:0000313" key="3">
    <source>
        <dbReference type="Proteomes" id="UP000729402"/>
    </source>
</evidence>
<dbReference type="PANTHER" id="PTHR32166">
    <property type="entry name" value="OSJNBA0013A04.12 PROTEIN"/>
    <property type="match status" value="1"/>
</dbReference>
<dbReference type="Proteomes" id="UP000729402">
    <property type="component" value="Unassembled WGS sequence"/>
</dbReference>
<reference evidence="2" key="2">
    <citation type="submission" date="2021-02" db="EMBL/GenBank/DDBJ databases">
        <authorList>
            <person name="Kimball J.A."/>
            <person name="Haas M.W."/>
            <person name="Macchietto M."/>
            <person name="Kono T."/>
            <person name="Duquette J."/>
            <person name="Shao M."/>
        </authorList>
    </citation>
    <scope>NUCLEOTIDE SEQUENCE</scope>
    <source>
        <tissue evidence="2">Fresh leaf tissue</tissue>
    </source>
</reference>
<proteinExistence type="predicted"/>
<evidence type="ECO:0000313" key="2">
    <source>
        <dbReference type="EMBL" id="KAG8060985.1"/>
    </source>
</evidence>